<organism evidence="3 4">
    <name type="scientific">Lactococcus lactis</name>
    <dbReference type="NCBI Taxonomy" id="1358"/>
    <lineage>
        <taxon>Bacteria</taxon>
        <taxon>Bacillati</taxon>
        <taxon>Bacillota</taxon>
        <taxon>Bacilli</taxon>
        <taxon>Lactobacillales</taxon>
        <taxon>Streptococcaceae</taxon>
        <taxon>Lactococcus</taxon>
    </lineage>
</organism>
<dbReference type="RefSeq" id="WP_317059311.1">
    <property type="nucleotide sequence ID" value="NZ_JAWHVL010000025.1"/>
</dbReference>
<proteinExistence type="predicted"/>
<sequence length="87" mass="10152">MKNIESLINELRGEYLNLTQDIAKAEFADATLPFDKTEHENLRAQIEYMKKYAEVVKLRAEYARTKSNQKEDEPLMEPLPVAFNPSY</sequence>
<feature type="region of interest" description="Disordered" evidence="2">
    <location>
        <begin position="64"/>
        <end position="87"/>
    </location>
</feature>
<feature type="coiled-coil region" evidence="1">
    <location>
        <begin position="1"/>
        <end position="28"/>
    </location>
</feature>
<keyword evidence="1" id="KW-0175">Coiled coil</keyword>
<accession>A0AAE4T1W6</accession>
<gene>
    <name evidence="3" type="ORF">RZO31_10115</name>
</gene>
<evidence type="ECO:0000313" key="3">
    <source>
        <dbReference type="EMBL" id="MDV2633217.1"/>
    </source>
</evidence>
<evidence type="ECO:0000256" key="2">
    <source>
        <dbReference type="SAM" id="MobiDB-lite"/>
    </source>
</evidence>
<name>A0AAE4T1W6_9LACT</name>
<dbReference type="AlphaFoldDB" id="A0AAE4T1W6"/>
<dbReference type="Proteomes" id="UP001186047">
    <property type="component" value="Unassembled WGS sequence"/>
</dbReference>
<dbReference type="EMBL" id="JAWHVL010000025">
    <property type="protein sequence ID" value="MDV2633217.1"/>
    <property type="molecule type" value="Genomic_DNA"/>
</dbReference>
<evidence type="ECO:0000313" key="4">
    <source>
        <dbReference type="Proteomes" id="UP001186047"/>
    </source>
</evidence>
<protein>
    <submittedName>
        <fullName evidence="3">Uncharacterized protein</fullName>
    </submittedName>
</protein>
<feature type="compositionally biased region" description="Basic and acidic residues" evidence="2">
    <location>
        <begin position="64"/>
        <end position="73"/>
    </location>
</feature>
<reference evidence="3" key="1">
    <citation type="submission" date="2023-10" db="EMBL/GenBank/DDBJ databases">
        <title>Production of high quality cheese from raw caw milk (raw cheese).</title>
        <authorList>
            <person name="Samouris G."/>
        </authorList>
    </citation>
    <scope>NUCLEOTIDE SEQUENCE</scope>
    <source>
        <strain evidence="3">M17-3</strain>
    </source>
</reference>
<comment type="caution">
    <text evidence="3">The sequence shown here is derived from an EMBL/GenBank/DDBJ whole genome shotgun (WGS) entry which is preliminary data.</text>
</comment>
<evidence type="ECO:0000256" key="1">
    <source>
        <dbReference type="SAM" id="Coils"/>
    </source>
</evidence>